<evidence type="ECO:0000313" key="3">
    <source>
        <dbReference type="Proteomes" id="UP001497623"/>
    </source>
</evidence>
<dbReference type="CDD" id="cd00037">
    <property type="entry name" value="CLECT"/>
    <property type="match status" value="1"/>
</dbReference>
<organism evidence="2 3">
    <name type="scientific">Meganyctiphanes norvegica</name>
    <name type="common">Northern krill</name>
    <name type="synonym">Thysanopoda norvegica</name>
    <dbReference type="NCBI Taxonomy" id="48144"/>
    <lineage>
        <taxon>Eukaryota</taxon>
        <taxon>Metazoa</taxon>
        <taxon>Ecdysozoa</taxon>
        <taxon>Arthropoda</taxon>
        <taxon>Crustacea</taxon>
        <taxon>Multicrustacea</taxon>
        <taxon>Malacostraca</taxon>
        <taxon>Eumalacostraca</taxon>
        <taxon>Eucarida</taxon>
        <taxon>Euphausiacea</taxon>
        <taxon>Euphausiidae</taxon>
        <taxon>Meganyctiphanes</taxon>
    </lineage>
</organism>
<accession>A0AAV2SHK0</accession>
<dbReference type="InterPro" id="IPR016187">
    <property type="entry name" value="CTDL_fold"/>
</dbReference>
<feature type="region of interest" description="Disordered" evidence="1">
    <location>
        <begin position="1"/>
        <end position="54"/>
    </location>
</feature>
<evidence type="ECO:0000313" key="2">
    <source>
        <dbReference type="EMBL" id="CAL4193295.1"/>
    </source>
</evidence>
<dbReference type="Proteomes" id="UP001497623">
    <property type="component" value="Unassembled WGS sequence"/>
</dbReference>
<reference evidence="2 3" key="1">
    <citation type="submission" date="2024-05" db="EMBL/GenBank/DDBJ databases">
        <authorList>
            <person name="Wallberg A."/>
        </authorList>
    </citation>
    <scope>NUCLEOTIDE SEQUENCE [LARGE SCALE GENOMIC DNA]</scope>
</reference>
<sequence>QIVTSKELPEPYRGMDLEPKSRQKRQWYWVTSSDDEDDIEGYAEGSGNDGNDEDLSSDFWLGGRYDMDLNNWCWLDDSPMPSSSPYWAVRYNSKCESRSPSSKCFNYIQLPEQHEQGYCAAMNYESYFYISDDKCSLRKSPLCLIDYSKLHQVA</sequence>
<keyword evidence="3" id="KW-1185">Reference proteome</keyword>
<dbReference type="Gene3D" id="3.10.100.10">
    <property type="entry name" value="Mannose-Binding Protein A, subunit A"/>
    <property type="match status" value="1"/>
</dbReference>
<feature type="non-terminal residue" evidence="2">
    <location>
        <position position="1"/>
    </location>
</feature>
<feature type="compositionally biased region" description="Basic and acidic residues" evidence="1">
    <location>
        <begin position="7"/>
        <end position="21"/>
    </location>
</feature>
<dbReference type="SUPFAM" id="SSF56436">
    <property type="entry name" value="C-type lectin-like"/>
    <property type="match status" value="1"/>
</dbReference>
<protein>
    <submittedName>
        <fullName evidence="2">Uncharacterized protein</fullName>
    </submittedName>
</protein>
<dbReference type="InterPro" id="IPR016186">
    <property type="entry name" value="C-type_lectin-like/link_sf"/>
</dbReference>
<evidence type="ECO:0000256" key="1">
    <source>
        <dbReference type="SAM" id="MobiDB-lite"/>
    </source>
</evidence>
<dbReference type="EMBL" id="CAXKWB010069800">
    <property type="protein sequence ID" value="CAL4193295.1"/>
    <property type="molecule type" value="Genomic_DNA"/>
</dbReference>
<proteinExistence type="predicted"/>
<dbReference type="AlphaFoldDB" id="A0AAV2SHK0"/>
<comment type="caution">
    <text evidence="2">The sequence shown here is derived from an EMBL/GenBank/DDBJ whole genome shotgun (WGS) entry which is preliminary data.</text>
</comment>
<name>A0AAV2SHK0_MEGNR</name>
<gene>
    <name evidence="2" type="ORF">MNOR_LOCUS36843</name>
</gene>